<accession>A0A1M6YNT6</accession>
<dbReference type="AlphaFoldDB" id="A0A1M6YNT6"/>
<sequence>MMHVTDCHAAYGDRYARTAGPEPTGAGSTFLMEGVRTMSGRLIARLSGTATALATAVVLVAATGATPAQAVSIGDFTGYAGYVKQAYDAYQKFFGGALTLDQATTQIENAITAAKSEILNEIDAVQAADVQACARSAVIEVADIRVLSPDNRQAFAAATTSCVTLAQADVNAFSDLHAVDSVGFALNTVGPIALFARTYAGESTVLLKSTLVSAEQSTINRLTPHCFGTPLWGDTEPGAASVEVQLQCTAFNGTSGFDSVFIKLKRGQPLPPLNYSYAIEQAMTATSYPVAEAALPLLAG</sequence>
<name>A0A1M6YNT6_9ACTN</name>
<gene>
    <name evidence="1" type="ORF">SAMN05216499_10362</name>
</gene>
<proteinExistence type="predicted"/>
<evidence type="ECO:0000313" key="2">
    <source>
        <dbReference type="Proteomes" id="UP000184111"/>
    </source>
</evidence>
<organism evidence="1 2">
    <name type="scientific">Actinacidiphila paucisporea</name>
    <dbReference type="NCBI Taxonomy" id="310782"/>
    <lineage>
        <taxon>Bacteria</taxon>
        <taxon>Bacillati</taxon>
        <taxon>Actinomycetota</taxon>
        <taxon>Actinomycetes</taxon>
        <taxon>Kitasatosporales</taxon>
        <taxon>Streptomycetaceae</taxon>
        <taxon>Actinacidiphila</taxon>
    </lineage>
</organism>
<keyword evidence="2" id="KW-1185">Reference proteome</keyword>
<protein>
    <submittedName>
        <fullName evidence="1">Uncharacterized protein</fullName>
    </submittedName>
</protein>
<reference evidence="1 2" key="1">
    <citation type="submission" date="2016-11" db="EMBL/GenBank/DDBJ databases">
        <authorList>
            <person name="Jaros S."/>
            <person name="Januszkiewicz K."/>
            <person name="Wedrychowicz H."/>
        </authorList>
    </citation>
    <scope>NUCLEOTIDE SEQUENCE [LARGE SCALE GENOMIC DNA]</scope>
    <source>
        <strain evidence="1 2">CGMCC 4.2025</strain>
    </source>
</reference>
<dbReference type="Proteomes" id="UP000184111">
    <property type="component" value="Unassembled WGS sequence"/>
</dbReference>
<dbReference type="EMBL" id="FRBI01000003">
    <property type="protein sequence ID" value="SHL19926.1"/>
    <property type="molecule type" value="Genomic_DNA"/>
</dbReference>
<evidence type="ECO:0000313" key="1">
    <source>
        <dbReference type="EMBL" id="SHL19926.1"/>
    </source>
</evidence>